<dbReference type="SUPFAM" id="SSF55729">
    <property type="entry name" value="Acyl-CoA N-acyltransferases (Nat)"/>
    <property type="match status" value="1"/>
</dbReference>
<dbReference type="Proteomes" id="UP000031928">
    <property type="component" value="Chromosome"/>
</dbReference>
<keyword evidence="2" id="KW-0012">Acyltransferase</keyword>
<dbReference type="PANTHER" id="PTHR13355">
    <property type="entry name" value="GLUCOSAMINE 6-PHOSPHATE N-ACETYLTRANSFERASE"/>
    <property type="match status" value="1"/>
</dbReference>
<feature type="domain" description="N-acetyltransferase" evidence="1">
    <location>
        <begin position="8"/>
        <end position="147"/>
    </location>
</feature>
<dbReference type="Pfam" id="PF13673">
    <property type="entry name" value="Acetyltransf_10"/>
    <property type="match status" value="1"/>
</dbReference>
<evidence type="ECO:0000313" key="2">
    <source>
        <dbReference type="EMBL" id="AJK69811.1"/>
    </source>
</evidence>
<sequence length="150" mass="16254">MHTLIAAHPLAALSPLEVHKLYKLRVDIFVHEQRCPYAEIDDVDADPDTVHLLAWDVAGRQLLGTARVFPDGARLRLGRVCVTPSARGTGLSGQLVEAATGLAEGRDVVLDAQVPLVAFYRGFGFEPVGDVFYDEGIPHQPMLRVAASEA</sequence>
<keyword evidence="2" id="KW-0808">Transferase</keyword>
<dbReference type="KEGG" id="cmq:B840_11195"/>
<evidence type="ECO:0000259" key="1">
    <source>
        <dbReference type="PROSITE" id="PS51186"/>
    </source>
</evidence>
<dbReference type="OrthoDB" id="9796171at2"/>
<proteinExistence type="predicted"/>
<name>A0A0B6TYP4_9CORY</name>
<dbReference type="InterPro" id="IPR000182">
    <property type="entry name" value="GNAT_dom"/>
</dbReference>
<gene>
    <name evidence="2" type="ORF">B840_11195</name>
</gene>
<dbReference type="RefSeq" id="WP_042622171.1">
    <property type="nucleotide sequence ID" value="NZ_CP007790.1"/>
</dbReference>
<dbReference type="InterPro" id="IPR039143">
    <property type="entry name" value="GNPNAT1-like"/>
</dbReference>
<dbReference type="InterPro" id="IPR016181">
    <property type="entry name" value="Acyl_CoA_acyltransferase"/>
</dbReference>
<dbReference type="EMBL" id="CP007790">
    <property type="protein sequence ID" value="AJK69811.1"/>
    <property type="molecule type" value="Genomic_DNA"/>
</dbReference>
<dbReference type="Gene3D" id="3.40.630.30">
    <property type="match status" value="1"/>
</dbReference>
<organism evidence="2 3">
    <name type="scientific">Corynebacterium marinum DSM 44953</name>
    <dbReference type="NCBI Taxonomy" id="1224162"/>
    <lineage>
        <taxon>Bacteria</taxon>
        <taxon>Bacillati</taxon>
        <taxon>Actinomycetota</taxon>
        <taxon>Actinomycetes</taxon>
        <taxon>Mycobacteriales</taxon>
        <taxon>Corynebacteriaceae</taxon>
        <taxon>Corynebacterium</taxon>
    </lineage>
</organism>
<dbReference type="GO" id="GO:0004343">
    <property type="term" value="F:glucosamine 6-phosphate N-acetyltransferase activity"/>
    <property type="evidence" value="ECO:0007669"/>
    <property type="project" value="TreeGrafter"/>
</dbReference>
<protein>
    <submittedName>
        <fullName evidence="2">Acyltransferase</fullName>
    </submittedName>
</protein>
<accession>A0A0B6TYP4</accession>
<dbReference type="STRING" id="1224162.B840_11195"/>
<keyword evidence="3" id="KW-1185">Reference proteome</keyword>
<reference evidence="2 3" key="1">
    <citation type="submission" date="2014-05" db="EMBL/GenBank/DDBJ databases">
        <title>Complete genome sequence of Corynebacterium marinum DSM 44953.</title>
        <authorList>
            <person name="Schaffert L."/>
            <person name="Albersmeier A."/>
            <person name="Kalinowski J."/>
            <person name="Ruckert C."/>
        </authorList>
    </citation>
    <scope>NUCLEOTIDE SEQUENCE [LARGE SCALE GENOMIC DNA]</scope>
    <source>
        <strain evidence="2 3">DSM 44953</strain>
    </source>
</reference>
<dbReference type="AlphaFoldDB" id="A0A0B6TYP4"/>
<dbReference type="PANTHER" id="PTHR13355:SF11">
    <property type="entry name" value="GLUCOSAMINE 6-PHOSPHATE N-ACETYLTRANSFERASE"/>
    <property type="match status" value="1"/>
</dbReference>
<dbReference type="PROSITE" id="PS51186">
    <property type="entry name" value="GNAT"/>
    <property type="match status" value="1"/>
</dbReference>
<dbReference type="HOGENOM" id="CLU_056607_3_1_11"/>
<evidence type="ECO:0000313" key="3">
    <source>
        <dbReference type="Proteomes" id="UP000031928"/>
    </source>
</evidence>